<feature type="compositionally biased region" description="Low complexity" evidence="1">
    <location>
        <begin position="504"/>
        <end position="514"/>
    </location>
</feature>
<dbReference type="EMBL" id="LK023368">
    <property type="protein sequence ID" value="CDS12646.1"/>
    <property type="molecule type" value="Genomic_DNA"/>
</dbReference>
<feature type="region of interest" description="Disordered" evidence="1">
    <location>
        <begin position="396"/>
        <end position="438"/>
    </location>
</feature>
<reference evidence="3" key="1">
    <citation type="journal article" date="2014" name="Genome Announc.">
        <title>De novo whole-genome sequence and genome annotation of Lichtheimia ramosa.</title>
        <authorList>
            <person name="Linde J."/>
            <person name="Schwartze V."/>
            <person name="Binder U."/>
            <person name="Lass-Florl C."/>
            <person name="Voigt K."/>
            <person name="Horn F."/>
        </authorList>
    </citation>
    <scope>NUCLEOTIDE SEQUENCE</scope>
    <source>
        <strain evidence="3">JMRC FSU:6197</strain>
    </source>
</reference>
<dbReference type="Gene3D" id="1.20.900.10">
    <property type="entry name" value="Dbl homology (DH) domain"/>
    <property type="match status" value="1"/>
</dbReference>
<dbReference type="AlphaFoldDB" id="A0A077WYF7"/>
<evidence type="ECO:0000313" key="3">
    <source>
        <dbReference type="EMBL" id="CDS12646.1"/>
    </source>
</evidence>
<organism evidence="3">
    <name type="scientific">Lichtheimia ramosa</name>
    <dbReference type="NCBI Taxonomy" id="688394"/>
    <lineage>
        <taxon>Eukaryota</taxon>
        <taxon>Fungi</taxon>
        <taxon>Fungi incertae sedis</taxon>
        <taxon>Mucoromycota</taxon>
        <taxon>Mucoromycotina</taxon>
        <taxon>Mucoromycetes</taxon>
        <taxon>Mucorales</taxon>
        <taxon>Lichtheimiaceae</taxon>
        <taxon>Lichtheimia</taxon>
    </lineage>
</organism>
<feature type="region of interest" description="Disordered" evidence="1">
    <location>
        <begin position="462"/>
        <end position="598"/>
    </location>
</feature>
<feature type="compositionally biased region" description="Low complexity" evidence="1">
    <location>
        <begin position="577"/>
        <end position="587"/>
    </location>
</feature>
<feature type="domain" description="DH" evidence="2">
    <location>
        <begin position="29"/>
        <end position="212"/>
    </location>
</feature>
<proteinExistence type="predicted"/>
<name>A0A077WYF7_9FUNG</name>
<sequence>MLSTSPNAFPSPPQQSIPIQQQQQSRSQSSSNPLVDLIRTEKDYIETLKLIDSQIAPIWMKQMASSAPDFSEQLTHTHAIYVVNKRFCLKLVKVAGDPRAMRELGDILMQWVDIIEVPYASYFRNFIIDIDRRQDITDNPALRACLDKITTTSSSGAQTLKKLFDAPLERVQYYKNLYNRLLQSTRPGRADHGLLLRANQRIDTLIQISKNTLRNGIRKATTNIDTHAANQYQGTSILKFLDHVDCSQVIDLFMKAPTVYRPSSDSSSNGRIIMRDDFVLMGDKPTRLHLALSVNDLFICRCLETNNTSYQLVYPPIPVKDITVKSMDLDRELVGEYIVHINLAYAEQMTLRIESREKRNAWLGVSATAPSAVTLKSRSLATTVKQQLAKFPLLSEDMDDNKDNDHHQEHTATTHDDIYALYGGQDDDDDDIDNHSGESTAHVRRNAFRDTIMGLYDDQLSFANKSDKPSTPPKKQQPSTVDEDGQDLANIVPRSVKLLSRVPTATTPSSNTSTTKEESSKEDAKTAKTDMQSAPVKMTYIEPAVHKMTVSTNKSKEETTSSNPPQLTSAGVPILPRSSSRGGSASRPLEKAQQQSIGVANTVQTLRSAMTASIDSSTGSVSSNATDFSMVRESSSTGSTEASSSSIDRHQQQYKPNHVTPSPNPSPSAGSPITITPLPRTSSKHTAAGRMATSTSPRMATNNTVIPQRQASLSNSIRSVNSPTMVHAQPSPHNSTSSPPKTSLQIDTRSTSSGLDDLASPPQSPGAYANATKQVLYRHGKCDVFHWKGDTWYAAQGQCGMQVRVTNANRSCISILLLDSGQLYLNAWIFPTTVIQLQGDTDVCVSVYMGTQMETYLIHFERRADAVELENVLQYAHRESIKIWGSAEEQQQMAPPPSSLLRSTSLVDPEAPPPDSKTFREEAPQTLKPIMQCKCKLFAQQEHAAWNSLGSVSLRISLQEPSNKMHIYMENGKTKLVSSVVQSCNVERFGPKRVSFLLTTDRSSMVYMINLKEERTATKIFEYIKIKNAQNGW</sequence>
<evidence type="ECO:0000259" key="2">
    <source>
        <dbReference type="PROSITE" id="PS50010"/>
    </source>
</evidence>
<dbReference type="OrthoDB" id="6244550at2759"/>
<feature type="compositionally biased region" description="Basic and acidic residues" evidence="1">
    <location>
        <begin position="401"/>
        <end position="418"/>
    </location>
</feature>
<dbReference type="InterPro" id="IPR035899">
    <property type="entry name" value="DBL_dom_sf"/>
</dbReference>
<feature type="region of interest" description="Disordered" evidence="1">
    <location>
        <begin position="1"/>
        <end position="32"/>
    </location>
</feature>
<protein>
    <recommendedName>
        <fullName evidence="2">DH domain-containing protein</fullName>
    </recommendedName>
</protein>
<dbReference type="SUPFAM" id="SSF48065">
    <property type="entry name" value="DBL homology domain (DH-domain)"/>
    <property type="match status" value="1"/>
</dbReference>
<accession>A0A077WYF7</accession>
<feature type="compositionally biased region" description="Basic and acidic residues" evidence="1">
    <location>
        <begin position="515"/>
        <end position="528"/>
    </location>
</feature>
<evidence type="ECO:0000256" key="1">
    <source>
        <dbReference type="SAM" id="MobiDB-lite"/>
    </source>
</evidence>
<dbReference type="GO" id="GO:0005085">
    <property type="term" value="F:guanyl-nucleotide exchange factor activity"/>
    <property type="evidence" value="ECO:0007669"/>
    <property type="project" value="InterPro"/>
</dbReference>
<feature type="compositionally biased region" description="Low complexity" evidence="1">
    <location>
        <begin position="16"/>
        <end position="31"/>
    </location>
</feature>
<feature type="compositionally biased region" description="Polar residues" evidence="1">
    <location>
        <begin position="612"/>
        <end position="627"/>
    </location>
</feature>
<feature type="region of interest" description="Disordered" evidence="1">
    <location>
        <begin position="612"/>
        <end position="705"/>
    </location>
</feature>
<feature type="compositionally biased region" description="Polar residues" evidence="1">
    <location>
        <begin position="731"/>
        <end position="754"/>
    </location>
</feature>
<feature type="region of interest" description="Disordered" evidence="1">
    <location>
        <begin position="723"/>
        <end position="765"/>
    </location>
</feature>
<feature type="compositionally biased region" description="Low complexity" evidence="1">
    <location>
        <begin position="633"/>
        <end position="646"/>
    </location>
</feature>
<gene>
    <name evidence="3" type="ORF">LRAMOSA04832</name>
</gene>
<feature type="compositionally biased region" description="Polar residues" evidence="1">
    <location>
        <begin position="692"/>
        <end position="705"/>
    </location>
</feature>
<dbReference type="InterPro" id="IPR000219">
    <property type="entry name" value="DH_dom"/>
</dbReference>
<feature type="region of interest" description="Disordered" evidence="1">
    <location>
        <begin position="893"/>
        <end position="921"/>
    </location>
</feature>
<dbReference type="PROSITE" id="PS50010">
    <property type="entry name" value="DH_2"/>
    <property type="match status" value="1"/>
</dbReference>
<dbReference type="Pfam" id="PF00621">
    <property type="entry name" value="RhoGEF"/>
    <property type="match status" value="1"/>
</dbReference>
<dbReference type="SMART" id="SM00325">
    <property type="entry name" value="RhoGEF"/>
    <property type="match status" value="1"/>
</dbReference>